<evidence type="ECO:0000313" key="3">
    <source>
        <dbReference type="EMBL" id="CAD9372656.1"/>
    </source>
</evidence>
<dbReference type="SMART" id="SM00428">
    <property type="entry name" value="H3"/>
    <property type="match status" value="1"/>
</dbReference>
<dbReference type="InterPro" id="IPR000164">
    <property type="entry name" value="Histone_H3/CENP-A"/>
</dbReference>
<dbReference type="SUPFAM" id="SSF47113">
    <property type="entry name" value="Histone-fold"/>
    <property type="match status" value="1"/>
</dbReference>
<comment type="similarity">
    <text evidence="1">Belongs to the histone H3 family.</text>
</comment>
<dbReference type="GO" id="GO:0030527">
    <property type="term" value="F:structural constituent of chromatin"/>
    <property type="evidence" value="ECO:0007669"/>
    <property type="project" value="InterPro"/>
</dbReference>
<dbReference type="GO" id="GO:0046982">
    <property type="term" value="F:protein heterodimerization activity"/>
    <property type="evidence" value="ECO:0007669"/>
    <property type="project" value="InterPro"/>
</dbReference>
<dbReference type="InterPro" id="IPR007125">
    <property type="entry name" value="H2A/H2B/H3"/>
</dbReference>
<dbReference type="InterPro" id="IPR009072">
    <property type="entry name" value="Histone-fold"/>
</dbReference>
<protein>
    <recommendedName>
        <fullName evidence="2">Core Histone H2A/H2B/H3 domain-containing protein</fullName>
    </recommendedName>
</protein>
<dbReference type="PRINTS" id="PR00622">
    <property type="entry name" value="HISTONEH3"/>
</dbReference>
<sequence>MARSKTVARKVTGGVRSGGLSFAGGVKKPHRYRPGTVALREIRKYQKSTNLLIRKLPFARLCKEITSVYNPDGMRWTGEALLAMQEATESFIVGLFEDTNLCAIHAKRVTIMPKDLQLARRIRGPVYGAAAY</sequence>
<dbReference type="Gene3D" id="1.10.20.10">
    <property type="entry name" value="Histone, subunit A"/>
    <property type="match status" value="1"/>
</dbReference>
<feature type="domain" description="Core Histone H2A/H2B/H3" evidence="2">
    <location>
        <begin position="34"/>
        <end position="122"/>
    </location>
</feature>
<dbReference type="CDD" id="cd22911">
    <property type="entry name" value="HFD_H3"/>
    <property type="match status" value="1"/>
</dbReference>
<evidence type="ECO:0000256" key="1">
    <source>
        <dbReference type="ARBA" id="ARBA00010343"/>
    </source>
</evidence>
<name>A0A7S2F4D4_9CHLO</name>
<dbReference type="GO" id="GO:0000786">
    <property type="term" value="C:nucleosome"/>
    <property type="evidence" value="ECO:0007669"/>
    <property type="project" value="InterPro"/>
</dbReference>
<dbReference type="FunFam" id="1.10.20.10:FF:000088">
    <property type="entry name" value="Histone H3-like centromeric protein CSE4"/>
    <property type="match status" value="1"/>
</dbReference>
<reference evidence="3" key="1">
    <citation type="submission" date="2021-01" db="EMBL/GenBank/DDBJ databases">
        <authorList>
            <person name="Corre E."/>
            <person name="Pelletier E."/>
            <person name="Niang G."/>
            <person name="Scheremetjew M."/>
            <person name="Finn R."/>
            <person name="Kale V."/>
            <person name="Holt S."/>
            <person name="Cochrane G."/>
            <person name="Meng A."/>
            <person name="Brown T."/>
            <person name="Cohen L."/>
        </authorList>
    </citation>
    <scope>NUCLEOTIDE SEQUENCE</scope>
    <source>
        <strain evidence="3">RCC733</strain>
    </source>
</reference>
<dbReference type="EMBL" id="HBGR01003676">
    <property type="protein sequence ID" value="CAD9372656.1"/>
    <property type="molecule type" value="Transcribed_RNA"/>
</dbReference>
<gene>
    <name evidence="3" type="ORF">PPRO1471_LOCUS2448</name>
</gene>
<accession>A0A7S2F4D4</accession>
<evidence type="ECO:0000259" key="2">
    <source>
        <dbReference type="Pfam" id="PF00125"/>
    </source>
</evidence>
<dbReference type="GO" id="GO:0003677">
    <property type="term" value="F:DNA binding"/>
    <property type="evidence" value="ECO:0007669"/>
    <property type="project" value="InterPro"/>
</dbReference>
<proteinExistence type="inferred from homology"/>
<dbReference type="Pfam" id="PF00125">
    <property type="entry name" value="Histone"/>
    <property type="match status" value="1"/>
</dbReference>
<dbReference type="PANTHER" id="PTHR11426">
    <property type="entry name" value="HISTONE H3"/>
    <property type="match status" value="1"/>
</dbReference>
<organism evidence="3">
    <name type="scientific">Pycnococcus provasolii</name>
    <dbReference type="NCBI Taxonomy" id="41880"/>
    <lineage>
        <taxon>Eukaryota</taxon>
        <taxon>Viridiplantae</taxon>
        <taxon>Chlorophyta</taxon>
        <taxon>Pseudoscourfieldiophyceae</taxon>
        <taxon>Pseudoscourfieldiales</taxon>
        <taxon>Pycnococcaceae</taxon>
        <taxon>Pycnococcus</taxon>
    </lineage>
</organism>
<dbReference type="AlphaFoldDB" id="A0A7S2F4D4"/>